<sequence length="199" mass="22224">MSFTQNQHFPASLKDQPILIVPGLRNSDEQHWQSLWEAQLPNSKRIQVDDWSTADLDKWKAGIRAELEKLDKPAVIIAHSFGTLASASIAAEFPNKIAALFLVAPADPDKFRIAQRLPQIPLQVPATIIASSNDPWLTEGKAAYWALQWGTDFLRLNNVGHINSESNLGFWPEGIQLLQKLLRSAKKTITTTNRLPRAA</sequence>
<protein>
    <submittedName>
        <fullName evidence="1">Alpha/beta hydrolase family esterase</fullName>
    </submittedName>
</protein>
<keyword evidence="1" id="KW-0378">Hydrolase</keyword>
<dbReference type="InterPro" id="IPR029058">
    <property type="entry name" value="AB_hydrolase_fold"/>
</dbReference>
<dbReference type="EMBL" id="JAVDVX010000001">
    <property type="protein sequence ID" value="MDR7088211.1"/>
    <property type="molecule type" value="Genomic_DNA"/>
</dbReference>
<name>A0ABU1USQ1_9GAMM</name>
<dbReference type="Gene3D" id="3.40.50.1820">
    <property type="entry name" value="alpha/beta hydrolase"/>
    <property type="match status" value="1"/>
</dbReference>
<dbReference type="InterPro" id="IPR010662">
    <property type="entry name" value="RBBP9/YdeN"/>
</dbReference>
<evidence type="ECO:0000313" key="1">
    <source>
        <dbReference type="EMBL" id="MDR7088211.1"/>
    </source>
</evidence>
<dbReference type="GO" id="GO:0016787">
    <property type="term" value="F:hydrolase activity"/>
    <property type="evidence" value="ECO:0007669"/>
    <property type="project" value="UniProtKB-KW"/>
</dbReference>
<dbReference type="RefSeq" id="WP_310067551.1">
    <property type="nucleotide sequence ID" value="NZ_JAVDVX010000001.1"/>
</dbReference>
<keyword evidence="2" id="KW-1185">Reference proteome</keyword>
<proteinExistence type="predicted"/>
<evidence type="ECO:0000313" key="2">
    <source>
        <dbReference type="Proteomes" id="UP001253595"/>
    </source>
</evidence>
<dbReference type="Proteomes" id="UP001253595">
    <property type="component" value="Unassembled WGS sequence"/>
</dbReference>
<dbReference type="Pfam" id="PF06821">
    <property type="entry name" value="Ser_hydrolase"/>
    <property type="match status" value="1"/>
</dbReference>
<organism evidence="1 2">
    <name type="scientific">Cellvibrio fibrivorans</name>
    <dbReference type="NCBI Taxonomy" id="126350"/>
    <lineage>
        <taxon>Bacteria</taxon>
        <taxon>Pseudomonadati</taxon>
        <taxon>Pseudomonadota</taxon>
        <taxon>Gammaproteobacteria</taxon>
        <taxon>Cellvibrionales</taxon>
        <taxon>Cellvibrionaceae</taxon>
        <taxon>Cellvibrio</taxon>
    </lineage>
</organism>
<comment type="caution">
    <text evidence="1">The sequence shown here is derived from an EMBL/GenBank/DDBJ whole genome shotgun (WGS) entry which is preliminary data.</text>
</comment>
<accession>A0ABU1USQ1</accession>
<reference evidence="1 2" key="1">
    <citation type="submission" date="2023-07" db="EMBL/GenBank/DDBJ databases">
        <title>Sorghum-associated microbial communities from plants grown in Nebraska, USA.</title>
        <authorList>
            <person name="Schachtman D."/>
        </authorList>
    </citation>
    <scope>NUCLEOTIDE SEQUENCE [LARGE SCALE GENOMIC DNA]</scope>
    <source>
        <strain evidence="1 2">BE190</strain>
    </source>
</reference>
<gene>
    <name evidence="1" type="ORF">J2X05_000214</name>
</gene>
<dbReference type="SUPFAM" id="SSF53474">
    <property type="entry name" value="alpha/beta-Hydrolases"/>
    <property type="match status" value="1"/>
</dbReference>